<sequence>MMWSLKKYLFLFLLTLGLASLTNCVSSPPQASNPPASGSVQTPVVAQVSTLMRFAQPIDCTVGKDCYILRYYDRDPVPGEIDFACGRLTGDGHNGTDFGISDERLMAKGVPVLASYPGTVLRMRDNVADERIRTPEDLSRIEGINCGNGMVIDHGNGWETQYCHLRRGSVAVKPGDRVETGTVLGLVGLSGETSFPHVHLTVRHNGETVDPFVDSVGTGLSSPAQSDLESFLRVYSGWFNSGGVFRSSAGYGGDLARSVLRNALI</sequence>
<evidence type="ECO:0000313" key="2">
    <source>
        <dbReference type="Proteomes" id="UP000095472"/>
    </source>
</evidence>
<dbReference type="EMBL" id="CP182909">
    <property type="protein sequence ID" value="XPM65280.1"/>
    <property type="molecule type" value="Genomic_DNA"/>
</dbReference>
<keyword evidence="2" id="KW-1185">Reference proteome</keyword>
<gene>
    <name evidence="1" type="ORF">BH720_005860</name>
</gene>
<proteinExistence type="predicted"/>
<dbReference type="Proteomes" id="UP000095472">
    <property type="component" value="Chromosome"/>
</dbReference>
<dbReference type="EC" id="3.4.24.-" evidence="1"/>
<protein>
    <submittedName>
        <fullName evidence="1">M23 family metallopeptidase</fullName>
        <ecNumber evidence="1">3.4.24.-</ecNumber>
    </submittedName>
</protein>
<keyword evidence="1" id="KW-0378">Hydrolase</keyword>
<organism evidence="1 2">
    <name type="scientific">Desertifilum tharense IPPAS B-1220</name>
    <dbReference type="NCBI Taxonomy" id="1781255"/>
    <lineage>
        <taxon>Bacteria</taxon>
        <taxon>Bacillati</taxon>
        <taxon>Cyanobacteriota</taxon>
        <taxon>Cyanophyceae</taxon>
        <taxon>Desertifilales</taxon>
        <taxon>Desertifilaceae</taxon>
        <taxon>Desertifilum</taxon>
    </lineage>
</organism>
<accession>A0ACD5GXD2</accession>
<evidence type="ECO:0000313" key="1">
    <source>
        <dbReference type="EMBL" id="XPM65280.1"/>
    </source>
</evidence>
<name>A0ACD5GXD2_9CYAN</name>
<reference evidence="1 2" key="1">
    <citation type="journal article" date="2016" name="Genome Announc.">
        <title>Draft Genome Sequence of the Thermotolerant Cyanobacterium Desertifilum sp. IPPAS B-1220.</title>
        <authorList>
            <person name="Mironov K.S."/>
            <person name="Sinetova M.A."/>
            <person name="Bolatkhan K."/>
            <person name="Zayadan B.K."/>
            <person name="Ustinova V.V."/>
            <person name="Kupriyanova E.V."/>
            <person name="Skrypnik A.N."/>
            <person name="Gogoleva N.E."/>
            <person name="Gogolev Y.V."/>
            <person name="Los D.A."/>
        </authorList>
    </citation>
    <scope>NUCLEOTIDE SEQUENCE [LARGE SCALE GENOMIC DNA]</scope>
    <source>
        <strain evidence="1 2">IPPAS B-1220</strain>
    </source>
</reference>